<reference evidence="2" key="1">
    <citation type="journal article" date="2012" name="PLoS Genet.">
        <title>The genomes of the fungal plant pathogens Cladosporium fulvum and Dothistroma septosporum reveal adaptation to different hosts and lifestyles but also signatures of common ancestry.</title>
        <authorList>
            <person name="de Wit P.J.G.M."/>
            <person name="van der Burgt A."/>
            <person name="Oekmen B."/>
            <person name="Stergiopoulos I."/>
            <person name="Abd-Elsalam K.A."/>
            <person name="Aerts A.L."/>
            <person name="Bahkali A.H."/>
            <person name="Beenen H.G."/>
            <person name="Chettri P."/>
            <person name="Cox M.P."/>
            <person name="Datema E."/>
            <person name="de Vries R.P."/>
            <person name="Dhillon B."/>
            <person name="Ganley A.R."/>
            <person name="Griffiths S.A."/>
            <person name="Guo Y."/>
            <person name="Hamelin R.C."/>
            <person name="Henrissat B."/>
            <person name="Kabir M.S."/>
            <person name="Jashni M.K."/>
            <person name="Kema G."/>
            <person name="Klaubauf S."/>
            <person name="Lapidus A."/>
            <person name="Levasseur A."/>
            <person name="Lindquist E."/>
            <person name="Mehrabi R."/>
            <person name="Ohm R.A."/>
            <person name="Owen T.J."/>
            <person name="Salamov A."/>
            <person name="Schwelm A."/>
            <person name="Schijlen E."/>
            <person name="Sun H."/>
            <person name="van den Burg H.A."/>
            <person name="van Ham R.C.H.J."/>
            <person name="Zhang S."/>
            <person name="Goodwin S.B."/>
            <person name="Grigoriev I.V."/>
            <person name="Collemare J."/>
            <person name="Bradshaw R.E."/>
        </authorList>
    </citation>
    <scope>NUCLEOTIDE SEQUENCE [LARGE SCALE GENOMIC DNA]</scope>
    <source>
        <strain evidence="2">NZE10 / CBS 128990</strain>
    </source>
</reference>
<dbReference type="Proteomes" id="UP000016933">
    <property type="component" value="Unassembled WGS sequence"/>
</dbReference>
<gene>
    <name evidence="1" type="ORF">DOTSEDRAFT_134376</name>
</gene>
<dbReference type="OMA" id="QKCCPLK"/>
<reference evidence="1 2" key="2">
    <citation type="journal article" date="2012" name="PLoS Pathog.">
        <title>Diverse lifestyles and strategies of plant pathogenesis encoded in the genomes of eighteen Dothideomycetes fungi.</title>
        <authorList>
            <person name="Ohm R.A."/>
            <person name="Feau N."/>
            <person name="Henrissat B."/>
            <person name="Schoch C.L."/>
            <person name="Horwitz B.A."/>
            <person name="Barry K.W."/>
            <person name="Condon B.J."/>
            <person name="Copeland A.C."/>
            <person name="Dhillon B."/>
            <person name="Glaser F."/>
            <person name="Hesse C.N."/>
            <person name="Kosti I."/>
            <person name="LaButti K."/>
            <person name="Lindquist E.A."/>
            <person name="Lucas S."/>
            <person name="Salamov A.A."/>
            <person name="Bradshaw R.E."/>
            <person name="Ciuffetti L."/>
            <person name="Hamelin R.C."/>
            <person name="Kema G.H.J."/>
            <person name="Lawrence C."/>
            <person name="Scott J.A."/>
            <person name="Spatafora J.W."/>
            <person name="Turgeon B.G."/>
            <person name="de Wit P.J.G.M."/>
            <person name="Zhong S."/>
            <person name="Goodwin S.B."/>
            <person name="Grigoriev I.V."/>
        </authorList>
    </citation>
    <scope>NUCLEOTIDE SEQUENCE [LARGE SCALE GENOMIC DNA]</scope>
    <source>
        <strain evidence="2">NZE10 / CBS 128990</strain>
    </source>
</reference>
<evidence type="ECO:0000313" key="2">
    <source>
        <dbReference type="Proteomes" id="UP000016933"/>
    </source>
</evidence>
<dbReference type="eggNOG" id="ENOG502RHG6">
    <property type="taxonomic scope" value="Eukaryota"/>
</dbReference>
<name>N1PIX7_DOTSN</name>
<protein>
    <submittedName>
        <fullName evidence="1">Uncharacterized protein</fullName>
    </submittedName>
</protein>
<dbReference type="AlphaFoldDB" id="N1PIX7"/>
<keyword evidence="2" id="KW-1185">Reference proteome</keyword>
<dbReference type="EMBL" id="KB446541">
    <property type="protein sequence ID" value="EME42342.1"/>
    <property type="molecule type" value="Genomic_DNA"/>
</dbReference>
<sequence length="70" mass="8355">MCEHVRVLYKCGHLRFCVLCWCKCSKYTELQKCCPLKIQRYENLTRERCGKSAGAWSYLRRLIGSFRMLS</sequence>
<proteinExistence type="predicted"/>
<evidence type="ECO:0000313" key="1">
    <source>
        <dbReference type="EMBL" id="EME42342.1"/>
    </source>
</evidence>
<dbReference type="HOGENOM" id="CLU_2757759_0_0_1"/>
<organism evidence="1 2">
    <name type="scientific">Dothistroma septosporum (strain NZE10 / CBS 128990)</name>
    <name type="common">Red band needle blight fungus</name>
    <name type="synonym">Mycosphaerella pini</name>
    <dbReference type="NCBI Taxonomy" id="675120"/>
    <lineage>
        <taxon>Eukaryota</taxon>
        <taxon>Fungi</taxon>
        <taxon>Dikarya</taxon>
        <taxon>Ascomycota</taxon>
        <taxon>Pezizomycotina</taxon>
        <taxon>Dothideomycetes</taxon>
        <taxon>Dothideomycetidae</taxon>
        <taxon>Mycosphaerellales</taxon>
        <taxon>Mycosphaerellaceae</taxon>
        <taxon>Dothistroma</taxon>
    </lineage>
</organism>
<accession>N1PIX7</accession>